<keyword evidence="2" id="KW-0472">Membrane</keyword>
<keyword evidence="2" id="KW-1133">Transmembrane helix</keyword>
<gene>
    <name evidence="3" type="ORF">KCMC57_15950</name>
</gene>
<dbReference type="EMBL" id="AP035881">
    <property type="protein sequence ID" value="BFP45227.1"/>
    <property type="molecule type" value="Genomic_DNA"/>
</dbReference>
<feature type="transmembrane region" description="Helical" evidence="2">
    <location>
        <begin position="6"/>
        <end position="27"/>
    </location>
</feature>
<evidence type="ECO:0000313" key="3">
    <source>
        <dbReference type="EMBL" id="BFP45227.1"/>
    </source>
</evidence>
<feature type="region of interest" description="Disordered" evidence="1">
    <location>
        <begin position="37"/>
        <end position="64"/>
    </location>
</feature>
<evidence type="ECO:0000256" key="2">
    <source>
        <dbReference type="SAM" id="Phobius"/>
    </source>
</evidence>
<dbReference type="AlphaFoldDB" id="A0AB33JRE0"/>
<accession>A0AB33JRE0</accession>
<keyword evidence="2" id="KW-0812">Transmembrane</keyword>
<sequence length="64" mass="6466">MTGRSASSGWAVAAADGVMVLGVLVMVEEVSKATPFRRPMRRFPPPTPLPAKDAAGGTVSGAPG</sequence>
<reference evidence="3" key="1">
    <citation type="submission" date="2024-07" db="EMBL/GenBank/DDBJ databases">
        <title>Complete genome sequences of cellulolytic bacteria, Kitasatospora sp. CMC57 and Streptomyces sp. CMC78, isolated from Japanese agricultural soil.</title>
        <authorList>
            <person name="Hashimoto T."/>
            <person name="Ito M."/>
            <person name="Iwamoto M."/>
            <person name="Fukahori D."/>
            <person name="Shoda T."/>
            <person name="Sakoda M."/>
            <person name="Morohoshi T."/>
            <person name="Mitsuboshi M."/>
            <person name="Nishizawa T."/>
        </authorList>
    </citation>
    <scope>NUCLEOTIDE SEQUENCE</scope>
    <source>
        <strain evidence="3">CMC57</strain>
    </source>
</reference>
<organism evidence="3">
    <name type="scientific">Kitasatospora sp. CMC57</name>
    <dbReference type="NCBI Taxonomy" id="3231513"/>
    <lineage>
        <taxon>Bacteria</taxon>
        <taxon>Bacillati</taxon>
        <taxon>Actinomycetota</taxon>
        <taxon>Actinomycetes</taxon>
        <taxon>Kitasatosporales</taxon>
        <taxon>Streptomycetaceae</taxon>
        <taxon>Kitasatospora</taxon>
    </lineage>
</organism>
<name>A0AB33JRE0_9ACTN</name>
<evidence type="ECO:0000256" key="1">
    <source>
        <dbReference type="SAM" id="MobiDB-lite"/>
    </source>
</evidence>
<protein>
    <submittedName>
        <fullName evidence="3">Uncharacterized protein</fullName>
    </submittedName>
</protein>
<proteinExistence type="predicted"/>